<evidence type="ECO:0000313" key="1">
    <source>
        <dbReference type="EMBL" id="CAA9410684.1"/>
    </source>
</evidence>
<gene>
    <name evidence="1" type="ORF">AVDCRST_MAG78-385</name>
</gene>
<name>A0A6J4PAN9_9ACTN</name>
<organism evidence="1">
    <name type="scientific">uncultured Rubrobacteraceae bacterium</name>
    <dbReference type="NCBI Taxonomy" id="349277"/>
    <lineage>
        <taxon>Bacteria</taxon>
        <taxon>Bacillati</taxon>
        <taxon>Actinomycetota</taxon>
        <taxon>Rubrobacteria</taxon>
        <taxon>Rubrobacterales</taxon>
        <taxon>Rubrobacteraceae</taxon>
        <taxon>environmental samples</taxon>
    </lineage>
</organism>
<sequence>GARRQATSPTLCRLSFGPAAGTAWAHRTGFDEGFAVSRRALPAGTFL</sequence>
<dbReference type="EMBL" id="CADCVB010000023">
    <property type="protein sequence ID" value="CAA9410684.1"/>
    <property type="molecule type" value="Genomic_DNA"/>
</dbReference>
<reference evidence="1" key="1">
    <citation type="submission" date="2020-02" db="EMBL/GenBank/DDBJ databases">
        <authorList>
            <person name="Meier V. D."/>
        </authorList>
    </citation>
    <scope>NUCLEOTIDE SEQUENCE</scope>
    <source>
        <strain evidence="1">AVDCRST_MAG78</strain>
    </source>
</reference>
<dbReference type="AlphaFoldDB" id="A0A6J4PAN9"/>
<proteinExistence type="predicted"/>
<feature type="non-terminal residue" evidence="1">
    <location>
        <position position="1"/>
    </location>
</feature>
<protein>
    <submittedName>
        <fullName evidence="1">Uncharacterized protein</fullName>
    </submittedName>
</protein>
<feature type="non-terminal residue" evidence="1">
    <location>
        <position position="47"/>
    </location>
</feature>
<accession>A0A6J4PAN9</accession>